<comment type="caution">
    <text evidence="2">The sequence shown here is derived from an EMBL/GenBank/DDBJ whole genome shotgun (WGS) entry which is preliminary data.</text>
</comment>
<evidence type="ECO:0000313" key="3">
    <source>
        <dbReference type="Proteomes" id="UP000299102"/>
    </source>
</evidence>
<dbReference type="AlphaFoldDB" id="A0A4C1XNE6"/>
<keyword evidence="3" id="KW-1185">Reference proteome</keyword>
<dbReference type="PANTHER" id="PTHR47272">
    <property type="entry name" value="DDE_TNP_1_7 DOMAIN-CONTAINING PROTEIN"/>
    <property type="match status" value="1"/>
</dbReference>
<name>A0A4C1XNE6_EUMVA</name>
<dbReference type="Proteomes" id="UP000299102">
    <property type="component" value="Unassembled WGS sequence"/>
</dbReference>
<dbReference type="STRING" id="151549.A0A4C1XNE6"/>
<sequence>MLKILPLAQKLHRLESMLLNLPRLKPRSVAERKTAKVNLRWTRKSRSKCGAAHAADLLKLDTPVQFFFHVFTQDQMKRISEETNFYEVQKDPNSTFRVSETDVKLFIGVAYLMSLIQSPRVINDWSPTLGTLLVQEIMTLNKVEKIRQTLHFNDNNKSLIWAPHLTSS</sequence>
<feature type="domain" description="PiggyBac transposable element-derived protein" evidence="1">
    <location>
        <begin position="62"/>
        <end position="157"/>
    </location>
</feature>
<protein>
    <recommendedName>
        <fullName evidence="1">PiggyBac transposable element-derived protein domain-containing protein</fullName>
    </recommendedName>
</protein>
<accession>A0A4C1XNE6</accession>
<evidence type="ECO:0000259" key="1">
    <source>
        <dbReference type="Pfam" id="PF13843"/>
    </source>
</evidence>
<dbReference type="EMBL" id="BGZK01000929">
    <property type="protein sequence ID" value="GBP65456.1"/>
    <property type="molecule type" value="Genomic_DNA"/>
</dbReference>
<gene>
    <name evidence="2" type="ORF">EVAR_36708_1</name>
</gene>
<dbReference type="InterPro" id="IPR029526">
    <property type="entry name" value="PGBD"/>
</dbReference>
<dbReference type="OrthoDB" id="122438at2759"/>
<evidence type="ECO:0000313" key="2">
    <source>
        <dbReference type="EMBL" id="GBP65456.1"/>
    </source>
</evidence>
<organism evidence="2 3">
    <name type="scientific">Eumeta variegata</name>
    <name type="common">Bagworm moth</name>
    <name type="synonym">Eumeta japonica</name>
    <dbReference type="NCBI Taxonomy" id="151549"/>
    <lineage>
        <taxon>Eukaryota</taxon>
        <taxon>Metazoa</taxon>
        <taxon>Ecdysozoa</taxon>
        <taxon>Arthropoda</taxon>
        <taxon>Hexapoda</taxon>
        <taxon>Insecta</taxon>
        <taxon>Pterygota</taxon>
        <taxon>Neoptera</taxon>
        <taxon>Endopterygota</taxon>
        <taxon>Lepidoptera</taxon>
        <taxon>Glossata</taxon>
        <taxon>Ditrysia</taxon>
        <taxon>Tineoidea</taxon>
        <taxon>Psychidae</taxon>
        <taxon>Oiketicinae</taxon>
        <taxon>Eumeta</taxon>
    </lineage>
</organism>
<dbReference type="PANTHER" id="PTHR47272:SF1">
    <property type="entry name" value="PIGGYBAC TRANSPOSABLE ELEMENT-DERIVED PROTEIN 3-LIKE"/>
    <property type="match status" value="1"/>
</dbReference>
<dbReference type="Pfam" id="PF13843">
    <property type="entry name" value="DDE_Tnp_1_7"/>
    <property type="match status" value="1"/>
</dbReference>
<reference evidence="2 3" key="1">
    <citation type="journal article" date="2019" name="Commun. Biol.">
        <title>The bagworm genome reveals a unique fibroin gene that provides high tensile strength.</title>
        <authorList>
            <person name="Kono N."/>
            <person name="Nakamura H."/>
            <person name="Ohtoshi R."/>
            <person name="Tomita M."/>
            <person name="Numata K."/>
            <person name="Arakawa K."/>
        </authorList>
    </citation>
    <scope>NUCLEOTIDE SEQUENCE [LARGE SCALE GENOMIC DNA]</scope>
</reference>
<proteinExistence type="predicted"/>